<dbReference type="SUPFAM" id="SSF53335">
    <property type="entry name" value="S-adenosyl-L-methionine-dependent methyltransferases"/>
    <property type="match status" value="1"/>
</dbReference>
<evidence type="ECO:0000313" key="2">
    <source>
        <dbReference type="Proteomes" id="UP000283087"/>
    </source>
</evidence>
<dbReference type="AlphaFoldDB" id="A0A430KLF3"/>
<dbReference type="OrthoDB" id="7348755at2"/>
<sequence length="206" mass="23022">MTDPTISHYHQHATHYQAQYDSVAAQDVHATWAPLLKSLTAGLALDIGAGSARDALWLTQQGWQVTAVEPAQNLRQLGQIKTGSKVAWSDAQLPTLEGLKRPEQGYDLILLSAVWMHLKPEQRPAAFHRLCDYLSAKGMLIITLRFGPSDPQRPMYSVSTEELETLAQQRALSTQDLSEALTNDCLQRHDVHWKTLCLRPKHGHSV</sequence>
<organism evidence="1 2">
    <name type="scientific">Amphritea opalescens</name>
    <dbReference type="NCBI Taxonomy" id="2490544"/>
    <lineage>
        <taxon>Bacteria</taxon>
        <taxon>Pseudomonadati</taxon>
        <taxon>Pseudomonadota</taxon>
        <taxon>Gammaproteobacteria</taxon>
        <taxon>Oceanospirillales</taxon>
        <taxon>Oceanospirillaceae</taxon>
        <taxon>Amphritea</taxon>
    </lineage>
</organism>
<dbReference type="EMBL" id="RQXW01000028">
    <property type="protein sequence ID" value="RTE64292.1"/>
    <property type="molecule type" value="Genomic_DNA"/>
</dbReference>
<accession>A0A430KLF3</accession>
<name>A0A430KLF3_9GAMM</name>
<proteinExistence type="predicted"/>
<evidence type="ECO:0000313" key="1">
    <source>
        <dbReference type="EMBL" id="RTE64292.1"/>
    </source>
</evidence>
<reference evidence="1 2" key="1">
    <citation type="submission" date="2018-11" db="EMBL/GenBank/DDBJ databases">
        <title>The draft genome sequence of Amphritea opalescens ANRC-JH13T.</title>
        <authorList>
            <person name="Fang Z."/>
            <person name="Zhang Y."/>
            <person name="Han X."/>
        </authorList>
    </citation>
    <scope>NUCLEOTIDE SEQUENCE [LARGE SCALE GENOMIC DNA]</scope>
    <source>
        <strain evidence="1 2">ANRC-JH13</strain>
    </source>
</reference>
<dbReference type="GO" id="GO:0032259">
    <property type="term" value="P:methylation"/>
    <property type="evidence" value="ECO:0007669"/>
    <property type="project" value="UniProtKB-KW"/>
</dbReference>
<keyword evidence="1" id="KW-0489">Methyltransferase</keyword>
<dbReference type="GO" id="GO:0008168">
    <property type="term" value="F:methyltransferase activity"/>
    <property type="evidence" value="ECO:0007669"/>
    <property type="project" value="UniProtKB-KW"/>
</dbReference>
<comment type="caution">
    <text evidence="1">The sequence shown here is derived from an EMBL/GenBank/DDBJ whole genome shotgun (WGS) entry which is preliminary data.</text>
</comment>
<dbReference type="Gene3D" id="3.40.50.150">
    <property type="entry name" value="Vaccinia Virus protein VP39"/>
    <property type="match status" value="1"/>
</dbReference>
<dbReference type="Proteomes" id="UP000283087">
    <property type="component" value="Unassembled WGS sequence"/>
</dbReference>
<protein>
    <submittedName>
        <fullName evidence="1">Class I SAM-dependent methyltransferase</fullName>
    </submittedName>
</protein>
<dbReference type="RefSeq" id="WP_126160069.1">
    <property type="nucleotide sequence ID" value="NZ_RQXW01000028.1"/>
</dbReference>
<dbReference type="CDD" id="cd02440">
    <property type="entry name" value="AdoMet_MTases"/>
    <property type="match status" value="1"/>
</dbReference>
<keyword evidence="2" id="KW-1185">Reference proteome</keyword>
<gene>
    <name evidence="1" type="ORF">EH243_18110</name>
</gene>
<keyword evidence="1" id="KW-0808">Transferase</keyword>
<dbReference type="Pfam" id="PF13489">
    <property type="entry name" value="Methyltransf_23"/>
    <property type="match status" value="1"/>
</dbReference>
<dbReference type="InterPro" id="IPR029063">
    <property type="entry name" value="SAM-dependent_MTases_sf"/>
</dbReference>